<feature type="region of interest" description="Disordered" evidence="1">
    <location>
        <begin position="72"/>
        <end position="95"/>
    </location>
</feature>
<dbReference type="EMBL" id="CM003144">
    <property type="protein sequence ID" value="KIS69896.1"/>
    <property type="molecule type" value="Genomic_DNA"/>
</dbReference>
<keyword evidence="3" id="KW-1185">Reference proteome</keyword>
<gene>
    <name evidence="2" type="ORF">UMAG_10148</name>
</gene>
<evidence type="ECO:0000313" key="3">
    <source>
        <dbReference type="Proteomes" id="UP000000561"/>
    </source>
</evidence>
<dbReference type="Proteomes" id="UP000000561">
    <property type="component" value="Chromosome 5"/>
</dbReference>
<dbReference type="AlphaFoldDB" id="A0A0D1E1S0"/>
<dbReference type="GeneID" id="23566215"/>
<evidence type="ECO:0000313" key="2">
    <source>
        <dbReference type="EMBL" id="KIS69896.1"/>
    </source>
</evidence>
<dbReference type="RefSeq" id="XP_011388831.1">
    <property type="nucleotide sequence ID" value="XM_011390529.1"/>
</dbReference>
<name>A0A0D1E1S0_MYCMD</name>
<evidence type="ECO:0000256" key="1">
    <source>
        <dbReference type="SAM" id="MobiDB-lite"/>
    </source>
</evidence>
<reference evidence="2 3" key="1">
    <citation type="journal article" date="2006" name="Nature">
        <title>Insights from the genome of the biotrophic fungal plant pathogen Ustilago maydis.</title>
        <authorList>
            <person name="Kamper J."/>
            <person name="Kahmann R."/>
            <person name="Bolker M."/>
            <person name="Ma L.J."/>
            <person name="Brefort T."/>
            <person name="Saville B.J."/>
            <person name="Banuett F."/>
            <person name="Kronstad J.W."/>
            <person name="Gold S.E."/>
            <person name="Muller O."/>
            <person name="Perlin M.H."/>
            <person name="Wosten H.A."/>
            <person name="de Vries R."/>
            <person name="Ruiz-Herrera J."/>
            <person name="Reynaga-Pena C.G."/>
            <person name="Snetselaar K."/>
            <person name="McCann M."/>
            <person name="Perez-Martin J."/>
            <person name="Feldbrugge M."/>
            <person name="Basse C.W."/>
            <person name="Steinberg G."/>
            <person name="Ibeas J.I."/>
            <person name="Holloman W."/>
            <person name="Guzman P."/>
            <person name="Farman M."/>
            <person name="Stajich J.E."/>
            <person name="Sentandreu R."/>
            <person name="Gonzalez-Prieto J.M."/>
            <person name="Kennell J.C."/>
            <person name="Molina L."/>
            <person name="Schirawski J."/>
            <person name="Mendoza-Mendoza A."/>
            <person name="Greilinger D."/>
            <person name="Munch K."/>
            <person name="Rossel N."/>
            <person name="Scherer M."/>
            <person name="Vranes M."/>
            <person name="Ladendorf O."/>
            <person name="Vincon V."/>
            <person name="Fuchs U."/>
            <person name="Sandrock B."/>
            <person name="Meng S."/>
            <person name="Ho E.C."/>
            <person name="Cahill M.J."/>
            <person name="Boyce K.J."/>
            <person name="Klose J."/>
            <person name="Klosterman S.J."/>
            <person name="Deelstra H.J."/>
            <person name="Ortiz-Castellanos L."/>
            <person name="Li W."/>
            <person name="Sanchez-Alonso P."/>
            <person name="Schreier P.H."/>
            <person name="Hauser-Hahn I."/>
            <person name="Vaupel M."/>
            <person name="Koopmann E."/>
            <person name="Friedrich G."/>
            <person name="Voss H."/>
            <person name="Schluter T."/>
            <person name="Margolis J."/>
            <person name="Platt D."/>
            <person name="Swimmer C."/>
            <person name="Gnirke A."/>
            <person name="Chen F."/>
            <person name="Vysotskaia V."/>
            <person name="Mannhaupt G."/>
            <person name="Guldener U."/>
            <person name="Munsterkotter M."/>
            <person name="Haase D."/>
            <person name="Oesterheld M."/>
            <person name="Mewes H.W."/>
            <person name="Mauceli E.W."/>
            <person name="DeCaprio D."/>
            <person name="Wade C.M."/>
            <person name="Butler J."/>
            <person name="Young S."/>
            <person name="Jaffe D.B."/>
            <person name="Calvo S."/>
            <person name="Nusbaum C."/>
            <person name="Galagan J."/>
            <person name="Birren B.W."/>
        </authorList>
    </citation>
    <scope>NUCLEOTIDE SEQUENCE [LARGE SCALE GENOMIC DNA]</scope>
    <source>
        <strain evidence="3">DSM 14603 / FGSC 9021 / UM521</strain>
    </source>
</reference>
<dbReference type="KEGG" id="uma:UMAG_10148"/>
<feature type="region of interest" description="Disordered" evidence="1">
    <location>
        <begin position="1"/>
        <end position="25"/>
    </location>
</feature>
<protein>
    <submittedName>
        <fullName evidence="2">Uncharacterized protein</fullName>
    </submittedName>
</protein>
<organism evidence="2 3">
    <name type="scientific">Mycosarcoma maydis</name>
    <name type="common">Corn smut fungus</name>
    <name type="synonym">Ustilago maydis</name>
    <dbReference type="NCBI Taxonomy" id="5270"/>
    <lineage>
        <taxon>Eukaryota</taxon>
        <taxon>Fungi</taxon>
        <taxon>Dikarya</taxon>
        <taxon>Basidiomycota</taxon>
        <taxon>Ustilaginomycotina</taxon>
        <taxon>Ustilaginomycetes</taxon>
        <taxon>Ustilaginales</taxon>
        <taxon>Ustilaginaceae</taxon>
        <taxon>Mycosarcoma</taxon>
    </lineage>
</organism>
<dbReference type="InParanoid" id="A0A0D1E1S0"/>
<dbReference type="VEuPathDB" id="FungiDB:UMAG_10148"/>
<sequence length="227" mass="25560">MKKGTKLDDIETGNCGTEKEDGTNNDYTKRDRCIDNRRSEFPSGQSPTYSLQKTLVVITYALPMYTRPDILTTEHVGNGSRSQRSLDPRREKHQHRPAVTKMCTCSLLFSKVSSCTVTSAECRCPVNVRLALKTVPKTSRPSVSAGIDYTTKREQTTLSTERCDRVRLHPIEMHPSFRIPTRAKSHLAELGRCTISSIAYANIRVGYGTPRVTWRRRASYVVCTAKS</sequence>
<accession>A0A0D1E1S0</accession>
<proteinExistence type="predicted"/>